<name>A0A3B1D1S2_9ZZZZ</name>
<dbReference type="InterPro" id="IPR010235">
    <property type="entry name" value="HepT"/>
</dbReference>
<sequence length="137" mass="16631">MGDQDVRWKQRFENFEKARQKFHNALAACQKDPKNELYQMALIQTFEFTYELGWKTIKDFLQYEGVKKVSFPREVIKYGFHHHIIEEGQDWINMMDDRNLMAHTYDEEKANKAIHNITQYYVKAIDQVYLYLKKKLD</sequence>
<dbReference type="Gene3D" id="1.20.120.330">
    <property type="entry name" value="Nucleotidyltransferases domain 2"/>
    <property type="match status" value="1"/>
</dbReference>
<protein>
    <recommendedName>
        <fullName evidence="2">Nucleotidyltransferase</fullName>
    </recommendedName>
</protein>
<dbReference type="SUPFAM" id="SSF81593">
    <property type="entry name" value="Nucleotidyltransferase substrate binding subunit/domain"/>
    <property type="match status" value="1"/>
</dbReference>
<evidence type="ECO:0000313" key="1">
    <source>
        <dbReference type="EMBL" id="VAX36099.1"/>
    </source>
</evidence>
<reference evidence="1" key="1">
    <citation type="submission" date="2018-06" db="EMBL/GenBank/DDBJ databases">
        <authorList>
            <person name="Zhirakovskaya E."/>
        </authorList>
    </citation>
    <scope>NUCLEOTIDE SEQUENCE</scope>
</reference>
<dbReference type="NCBIfam" id="TIGR01987">
    <property type="entry name" value="HI0074"/>
    <property type="match status" value="1"/>
</dbReference>
<dbReference type="Pfam" id="PF08780">
    <property type="entry name" value="NTase_sub_bind"/>
    <property type="match status" value="1"/>
</dbReference>
<organism evidence="1">
    <name type="scientific">hydrothermal vent metagenome</name>
    <dbReference type="NCBI Taxonomy" id="652676"/>
    <lineage>
        <taxon>unclassified sequences</taxon>
        <taxon>metagenomes</taxon>
        <taxon>ecological metagenomes</taxon>
    </lineage>
</organism>
<proteinExistence type="predicted"/>
<evidence type="ECO:0008006" key="2">
    <source>
        <dbReference type="Google" id="ProtNLM"/>
    </source>
</evidence>
<gene>
    <name evidence="1" type="ORF">MNBD_UNCLBAC01-992</name>
</gene>
<accession>A0A3B1D1S2</accession>
<dbReference type="AlphaFoldDB" id="A0A3B1D1S2"/>
<dbReference type="EMBL" id="UOGJ01000080">
    <property type="protein sequence ID" value="VAX36099.1"/>
    <property type="molecule type" value="Genomic_DNA"/>
</dbReference>